<proteinExistence type="predicted"/>
<organism evidence="1 2">
    <name type="scientific">Cinara cedri</name>
    <dbReference type="NCBI Taxonomy" id="506608"/>
    <lineage>
        <taxon>Eukaryota</taxon>
        <taxon>Metazoa</taxon>
        <taxon>Ecdysozoa</taxon>
        <taxon>Arthropoda</taxon>
        <taxon>Hexapoda</taxon>
        <taxon>Insecta</taxon>
        <taxon>Pterygota</taxon>
        <taxon>Neoptera</taxon>
        <taxon>Paraneoptera</taxon>
        <taxon>Hemiptera</taxon>
        <taxon>Sternorrhyncha</taxon>
        <taxon>Aphidomorpha</taxon>
        <taxon>Aphidoidea</taxon>
        <taxon>Aphididae</taxon>
        <taxon>Lachninae</taxon>
        <taxon>Cinara</taxon>
    </lineage>
</organism>
<dbReference type="Proteomes" id="UP000325440">
    <property type="component" value="Unassembled WGS sequence"/>
</dbReference>
<protein>
    <submittedName>
        <fullName evidence="1">Uncharacterized protein</fullName>
    </submittedName>
</protein>
<evidence type="ECO:0000313" key="1">
    <source>
        <dbReference type="EMBL" id="VVC29144.1"/>
    </source>
</evidence>
<dbReference type="AlphaFoldDB" id="A0A5E4MA83"/>
<sequence length="164" mass="19528">MESIFNKYDDHIIQSQYETYKATSETNFNRDGGVITFEIKGSDSFLNIKRVKYIISGKYLKQDITEYEAKKNAFLTLAKKLKPFLYRDDEENLEEKRIELLEQLFNFSKLWNYLKNSLEDEYHVHNISNNMNDEDENQEEEDLENQLKPCNTTCKNCAICCYKL</sequence>
<gene>
    <name evidence="1" type="ORF">CINCED_3A006402</name>
</gene>
<dbReference type="EMBL" id="CABPRJ010000488">
    <property type="protein sequence ID" value="VVC29144.1"/>
    <property type="molecule type" value="Genomic_DNA"/>
</dbReference>
<evidence type="ECO:0000313" key="2">
    <source>
        <dbReference type="Proteomes" id="UP000325440"/>
    </source>
</evidence>
<reference evidence="1 2" key="1">
    <citation type="submission" date="2019-08" db="EMBL/GenBank/DDBJ databases">
        <authorList>
            <person name="Alioto T."/>
            <person name="Alioto T."/>
            <person name="Gomez Garrido J."/>
        </authorList>
    </citation>
    <scope>NUCLEOTIDE SEQUENCE [LARGE SCALE GENOMIC DNA]</scope>
</reference>
<keyword evidence="2" id="KW-1185">Reference proteome</keyword>
<dbReference type="OrthoDB" id="6630032at2759"/>
<name>A0A5E4MA83_9HEMI</name>
<accession>A0A5E4MA83</accession>